<dbReference type="NCBIfam" id="NF047773">
    <property type="entry name" value="phas_rel_Lepto"/>
    <property type="match status" value="1"/>
</dbReference>
<gene>
    <name evidence="2" type="ORF">SAMN04488540_11274</name>
</gene>
<protein>
    <submittedName>
        <fullName evidence="2">Poly(Hydroxyalcanoate) granule associated protein (Phasin)</fullName>
    </submittedName>
</protein>
<dbReference type="OrthoDB" id="5801582at2"/>
<feature type="compositionally biased region" description="Basic residues" evidence="1">
    <location>
        <begin position="149"/>
        <end position="158"/>
    </location>
</feature>
<evidence type="ECO:0000256" key="1">
    <source>
        <dbReference type="SAM" id="MobiDB-lite"/>
    </source>
</evidence>
<dbReference type="RefSeq" id="WP_090366307.1">
    <property type="nucleotide sequence ID" value="NZ_FNEM01000012.1"/>
</dbReference>
<evidence type="ECO:0000313" key="3">
    <source>
        <dbReference type="Proteomes" id="UP000199527"/>
    </source>
</evidence>
<dbReference type="Pfam" id="PF05597">
    <property type="entry name" value="Phasin"/>
    <property type="match status" value="1"/>
</dbReference>
<proteinExistence type="predicted"/>
<accession>A0A1G8W3B5</accession>
<sequence length="158" mass="16907">MLKKLFGSKATADVDAQEALYRKIWLAGLGAYSKGAEEIGQLSERGFGLFDELMERGKELESSTVEKVSEASTQTKEAFESQLHSQVQKVTGLEVEQLDELETKIDRLTALVDKMAAEKAAAAKAAKPAPAKAAPKAAPKVAAKPAAKTTRRTTTKSA</sequence>
<dbReference type="AlphaFoldDB" id="A0A1G8W3B5"/>
<dbReference type="InterPro" id="IPR008769">
    <property type="entry name" value="PhaF_PhaI"/>
</dbReference>
<evidence type="ECO:0000313" key="2">
    <source>
        <dbReference type="EMBL" id="SDJ72563.1"/>
    </source>
</evidence>
<organism evidence="2 3">
    <name type="scientific">Ferrimonas sediminum</name>
    <dbReference type="NCBI Taxonomy" id="718193"/>
    <lineage>
        <taxon>Bacteria</taxon>
        <taxon>Pseudomonadati</taxon>
        <taxon>Pseudomonadota</taxon>
        <taxon>Gammaproteobacteria</taxon>
        <taxon>Alteromonadales</taxon>
        <taxon>Ferrimonadaceae</taxon>
        <taxon>Ferrimonas</taxon>
    </lineage>
</organism>
<keyword evidence="3" id="KW-1185">Reference proteome</keyword>
<dbReference type="EMBL" id="FNEM01000012">
    <property type="protein sequence ID" value="SDJ72563.1"/>
    <property type="molecule type" value="Genomic_DNA"/>
</dbReference>
<feature type="compositionally biased region" description="Low complexity" evidence="1">
    <location>
        <begin position="120"/>
        <end position="148"/>
    </location>
</feature>
<dbReference type="Proteomes" id="UP000199527">
    <property type="component" value="Unassembled WGS sequence"/>
</dbReference>
<reference evidence="3" key="1">
    <citation type="submission" date="2016-10" db="EMBL/GenBank/DDBJ databases">
        <authorList>
            <person name="Varghese N."/>
            <person name="Submissions S."/>
        </authorList>
    </citation>
    <scope>NUCLEOTIDE SEQUENCE [LARGE SCALE GENOMIC DNA]</scope>
    <source>
        <strain evidence="3">DSM 23317</strain>
    </source>
</reference>
<name>A0A1G8W3B5_9GAMM</name>
<feature type="region of interest" description="Disordered" evidence="1">
    <location>
        <begin position="120"/>
        <end position="158"/>
    </location>
</feature>